<accession>A0A067CR40</accession>
<comment type="similarity">
    <text evidence="1">Belongs to the pyrroline-5-carboxylate reductase family.</text>
</comment>
<dbReference type="Pfam" id="PF03807">
    <property type="entry name" value="F420_oxidored"/>
    <property type="match status" value="1"/>
</dbReference>
<dbReference type="EMBL" id="KK583193">
    <property type="protein sequence ID" value="KDO33164.1"/>
    <property type="molecule type" value="Genomic_DNA"/>
</dbReference>
<protein>
    <recommendedName>
        <fullName evidence="2">Pyrroline-5-carboxylate reductase catalytic N-terminal domain-containing protein</fullName>
    </recommendedName>
</protein>
<dbReference type="GO" id="GO:0004735">
    <property type="term" value="F:pyrroline-5-carboxylate reductase activity"/>
    <property type="evidence" value="ECO:0007669"/>
    <property type="project" value="TreeGrafter"/>
</dbReference>
<dbReference type="InterPro" id="IPR036291">
    <property type="entry name" value="NAD(P)-bd_dom_sf"/>
</dbReference>
<evidence type="ECO:0000259" key="2">
    <source>
        <dbReference type="Pfam" id="PF03807"/>
    </source>
</evidence>
<reference evidence="3 4" key="1">
    <citation type="journal article" date="2013" name="PLoS Genet.">
        <title>Distinctive expansion of potential virulence genes in the genome of the oomycete fish pathogen Saprolegnia parasitica.</title>
        <authorList>
            <person name="Jiang R.H."/>
            <person name="de Bruijn I."/>
            <person name="Haas B.J."/>
            <person name="Belmonte R."/>
            <person name="Lobach L."/>
            <person name="Christie J."/>
            <person name="van den Ackerveken G."/>
            <person name="Bottin A."/>
            <person name="Bulone V."/>
            <person name="Diaz-Moreno S.M."/>
            <person name="Dumas B."/>
            <person name="Fan L."/>
            <person name="Gaulin E."/>
            <person name="Govers F."/>
            <person name="Grenville-Briggs L.J."/>
            <person name="Horner N.R."/>
            <person name="Levin J.Z."/>
            <person name="Mammella M."/>
            <person name="Meijer H.J."/>
            <person name="Morris P."/>
            <person name="Nusbaum C."/>
            <person name="Oome S."/>
            <person name="Phillips A.J."/>
            <person name="van Rooyen D."/>
            <person name="Rzeszutek E."/>
            <person name="Saraiva M."/>
            <person name="Secombes C.J."/>
            <person name="Seidl M.F."/>
            <person name="Snel B."/>
            <person name="Stassen J.H."/>
            <person name="Sykes S."/>
            <person name="Tripathy S."/>
            <person name="van den Berg H."/>
            <person name="Vega-Arreguin J.C."/>
            <person name="Wawra S."/>
            <person name="Young S.K."/>
            <person name="Zeng Q."/>
            <person name="Dieguez-Uribeondo J."/>
            <person name="Russ C."/>
            <person name="Tyler B.M."/>
            <person name="van West P."/>
        </authorList>
    </citation>
    <scope>NUCLEOTIDE SEQUENCE [LARGE SCALE GENOMIC DNA]</scope>
    <source>
        <strain evidence="3 4">CBS 223.65</strain>
    </source>
</reference>
<proteinExistence type="inferred from homology"/>
<organism evidence="3 4">
    <name type="scientific">Saprolegnia parasitica (strain CBS 223.65)</name>
    <dbReference type="NCBI Taxonomy" id="695850"/>
    <lineage>
        <taxon>Eukaryota</taxon>
        <taxon>Sar</taxon>
        <taxon>Stramenopiles</taxon>
        <taxon>Oomycota</taxon>
        <taxon>Saprolegniomycetes</taxon>
        <taxon>Saprolegniales</taxon>
        <taxon>Saprolegniaceae</taxon>
        <taxon>Saprolegnia</taxon>
    </lineage>
</organism>
<dbReference type="RefSeq" id="XP_012195927.1">
    <property type="nucleotide sequence ID" value="XM_012340537.1"/>
</dbReference>
<dbReference type="KEGG" id="spar:SPRG_01976"/>
<dbReference type="STRING" id="695850.A0A067CR40"/>
<dbReference type="OrthoDB" id="195672at2759"/>
<dbReference type="AlphaFoldDB" id="A0A067CR40"/>
<dbReference type="OMA" id="WMARVDA"/>
<feature type="domain" description="Pyrroline-5-carboxylate reductase catalytic N-terminal" evidence="2">
    <location>
        <begin position="72"/>
        <end position="148"/>
    </location>
</feature>
<gene>
    <name evidence="3" type="ORF">SPRG_01976</name>
</gene>
<evidence type="ECO:0000256" key="1">
    <source>
        <dbReference type="ARBA" id="ARBA00005525"/>
    </source>
</evidence>
<name>A0A067CR40_SAPPC</name>
<dbReference type="Gene3D" id="3.40.50.720">
    <property type="entry name" value="NAD(P)-binding Rossmann-like Domain"/>
    <property type="match status" value="1"/>
</dbReference>
<dbReference type="PANTHER" id="PTHR11645">
    <property type="entry name" value="PYRROLINE-5-CARBOXYLATE REDUCTASE"/>
    <property type="match status" value="1"/>
</dbReference>
<evidence type="ECO:0000313" key="3">
    <source>
        <dbReference type="EMBL" id="KDO33164.1"/>
    </source>
</evidence>
<dbReference type="PANTHER" id="PTHR11645:SF58">
    <property type="entry name" value="NADP-DEPENDENT OXIDOREDUCTASE DOMAIN-CONTAINING PROTEIN 1"/>
    <property type="match status" value="1"/>
</dbReference>
<dbReference type="GO" id="GO:0055129">
    <property type="term" value="P:L-proline biosynthetic process"/>
    <property type="evidence" value="ECO:0007669"/>
    <property type="project" value="TreeGrafter"/>
</dbReference>
<sequence length="312" mass="33887">MSFGSAAYSIDYANAITKLDPQLFQPQRLSLRVQPQMHARGIVIQLIAQQCTVFALLVHKLRLAVLPDATTRIGIIGGGRVGVEISQALLASGWPPTLIAISTRQPEDPRWMARVDAAVARYHDNAKLALESDLVLLAVPPSQLTSVGIQVKHTLGQPASMRILLTVLAGVELDKVMKVCACPCALHTRVHPSIVQDVDLATMDTAALAANHYAHNNSAGLRDLCLRFEQFALRLGVDERVARRVAVDLVLGPSRRAPFDTPLASSALWHQSWDDLLSTTQRLWSGAIDQVDVPYKAESCSVALPETLGHPV</sequence>
<dbReference type="GeneID" id="24124549"/>
<dbReference type="SUPFAM" id="SSF51735">
    <property type="entry name" value="NAD(P)-binding Rossmann-fold domains"/>
    <property type="match status" value="1"/>
</dbReference>
<keyword evidence="4" id="KW-1185">Reference proteome</keyword>
<dbReference type="Proteomes" id="UP000030745">
    <property type="component" value="Unassembled WGS sequence"/>
</dbReference>
<dbReference type="InterPro" id="IPR028939">
    <property type="entry name" value="P5C_Rdtase_cat_N"/>
</dbReference>
<dbReference type="VEuPathDB" id="FungiDB:SPRG_01976"/>
<evidence type="ECO:0000313" key="4">
    <source>
        <dbReference type="Proteomes" id="UP000030745"/>
    </source>
</evidence>